<dbReference type="SMART" id="SM00202">
    <property type="entry name" value="SR"/>
    <property type="match status" value="2"/>
</dbReference>
<evidence type="ECO:0000256" key="8">
    <source>
        <dbReference type="ARBA" id="ARBA00022989"/>
    </source>
</evidence>
<keyword evidence="11" id="KW-0325">Glycoprotein</keyword>
<organism evidence="18 19">
    <name type="scientific">Ciona savignyi</name>
    <name type="common">Pacific transparent sea squirt</name>
    <dbReference type="NCBI Taxonomy" id="51511"/>
    <lineage>
        <taxon>Eukaryota</taxon>
        <taxon>Metazoa</taxon>
        <taxon>Chordata</taxon>
        <taxon>Tunicata</taxon>
        <taxon>Ascidiacea</taxon>
        <taxon>Phlebobranchia</taxon>
        <taxon>Cionidae</taxon>
        <taxon>Ciona</taxon>
    </lineage>
</organism>
<keyword evidence="8" id="KW-1133">Transmembrane helix</keyword>
<dbReference type="PANTHER" id="PTHR24252:SF10">
    <property type="entry name" value="SERINE PROTEASE 56"/>
    <property type="match status" value="1"/>
</dbReference>
<dbReference type="PROSITE" id="PS01209">
    <property type="entry name" value="LDLRA_1"/>
    <property type="match status" value="2"/>
</dbReference>
<dbReference type="Pfam" id="PF00530">
    <property type="entry name" value="SRCR"/>
    <property type="match status" value="2"/>
</dbReference>
<comment type="subcellular location">
    <subcellularLocation>
        <location evidence="1">Membrane</location>
        <topology evidence="1">Single-pass membrane protein</topology>
    </subcellularLocation>
</comment>
<keyword evidence="19" id="KW-1185">Reference proteome</keyword>
<keyword evidence="7 14" id="KW-0720">Serine protease</keyword>
<dbReference type="Proteomes" id="UP000007875">
    <property type="component" value="Unassembled WGS sequence"/>
</dbReference>
<dbReference type="PROSITE" id="PS50948">
    <property type="entry name" value="PAN"/>
    <property type="match status" value="1"/>
</dbReference>
<evidence type="ECO:0000256" key="3">
    <source>
        <dbReference type="ARBA" id="ARBA00022692"/>
    </source>
</evidence>
<sequence length="731" mass="81655">WRGKGSFTGDLRIDCKRKKNCYKGSVQVFNREEGAWGNICGRGWGRKEAAVVCNYLKFKKGAKKHLRLKKTKLSINAKRLGTFLFNIRCNGTEAKLTECNGEIMEENTSCELGRYAGVVCSGKRIKRENNRTCPASQSQCANQQMCIESRYVCDGTSDCPWGSDELNCGQAGKCERDQFWCGPAGGGCISASFKCDGDNDCVNGTDEVGCVKYLRQFVWLRNAKLQLDSDSYNSGWRHITPYSCAKKCREATDFKCVSFDYQKDRRECDLTTHSSKNARLVRPSALGGNWDHYELRQPRNCNGFRCKTTWKCIPSAQVCDGQVNCRDRSDEANCREPLSIRLSSGLTQYEGHLEVKRGSGSYGLVCDVGWTINEAHVACRQLGFRWKFIGALMSLSGQFFRRSLLSYKLSDVRCTGRENNLDECEHGNWNEANCPMDHEAGVVCISETTERTTTTTITTRPTTTQTTTVSPISRCGVKPSVDHHARPRIVGGNYADANEWPWQVGIWLPWQLKCGGTLIHSCWVLTAAHCFSQPYPTTSYWIRLGDHQTSKIDGTEQDFKIQRLIRHTFNVDSNDNDIALIELKRINGRCAIINEVVKPACLPTSPNQFPAGQKCQIVGWGQTAFQSSTPYTRLLKEATVALISRTDCATRSVYGSSLTNNMFCAGYMRGGVDTCQGDSGGPLLCQATNGRYYVWGIVSWGNGCAKPRAPGVYTVVANYVEWISRNTGLEF</sequence>
<dbReference type="CDD" id="cd00112">
    <property type="entry name" value="LDLa"/>
    <property type="match status" value="3"/>
</dbReference>
<evidence type="ECO:0000256" key="6">
    <source>
        <dbReference type="ARBA" id="ARBA00022801"/>
    </source>
</evidence>
<dbReference type="GO" id="GO:0016020">
    <property type="term" value="C:membrane"/>
    <property type="evidence" value="ECO:0007669"/>
    <property type="project" value="UniProtKB-SubCell"/>
</dbReference>
<dbReference type="PANTHER" id="PTHR24252">
    <property type="entry name" value="ACROSIN-RELATED"/>
    <property type="match status" value="1"/>
</dbReference>
<dbReference type="OMA" id="FQCDYEV"/>
<evidence type="ECO:0000256" key="1">
    <source>
        <dbReference type="ARBA" id="ARBA00004167"/>
    </source>
</evidence>
<dbReference type="Ensembl" id="ENSCSAVT00000003980.1">
    <property type="protein sequence ID" value="ENSCSAVP00000003922.1"/>
    <property type="gene ID" value="ENSCSAVG00000002322.1"/>
</dbReference>
<keyword evidence="3" id="KW-0812">Transmembrane</keyword>
<dbReference type="PROSITE" id="PS50287">
    <property type="entry name" value="SRCR_2"/>
    <property type="match status" value="2"/>
</dbReference>
<evidence type="ECO:0000256" key="12">
    <source>
        <dbReference type="PROSITE-ProRule" id="PRU00124"/>
    </source>
</evidence>
<keyword evidence="10 13" id="KW-1015">Disulfide bond</keyword>
<dbReference type="InterPro" id="IPR018114">
    <property type="entry name" value="TRYPSIN_HIS"/>
</dbReference>
<dbReference type="Pfam" id="PF00057">
    <property type="entry name" value="Ldl_recept_a"/>
    <property type="match status" value="3"/>
</dbReference>
<keyword evidence="5" id="KW-0677">Repeat</keyword>
<evidence type="ECO:0000313" key="18">
    <source>
        <dbReference type="Ensembl" id="ENSCSAVP00000003922.1"/>
    </source>
</evidence>
<dbReference type="MEROPS" id="S01.495"/>
<dbReference type="CDD" id="cd00190">
    <property type="entry name" value="Tryp_SPc"/>
    <property type="match status" value="1"/>
</dbReference>
<dbReference type="PROSITE" id="PS50068">
    <property type="entry name" value="LDLRA_2"/>
    <property type="match status" value="3"/>
</dbReference>
<dbReference type="InterPro" id="IPR043504">
    <property type="entry name" value="Peptidase_S1_PA_chymotrypsin"/>
</dbReference>
<dbReference type="SMART" id="SM00192">
    <property type="entry name" value="LDLa"/>
    <property type="match status" value="3"/>
</dbReference>
<evidence type="ECO:0000259" key="16">
    <source>
        <dbReference type="PROSITE" id="PS50287"/>
    </source>
</evidence>
<dbReference type="InterPro" id="IPR003609">
    <property type="entry name" value="Pan_app"/>
</dbReference>
<accession>H2YF24</accession>
<keyword evidence="2 14" id="KW-0645">Protease</keyword>
<dbReference type="InterPro" id="IPR001190">
    <property type="entry name" value="SRCR"/>
</dbReference>
<evidence type="ECO:0000256" key="5">
    <source>
        <dbReference type="ARBA" id="ARBA00022737"/>
    </source>
</evidence>
<keyword evidence="9" id="KW-0472">Membrane</keyword>
<dbReference type="Gene3D" id="2.40.10.10">
    <property type="entry name" value="Trypsin-like serine proteases"/>
    <property type="match status" value="1"/>
</dbReference>
<dbReference type="CDD" id="cd01099">
    <property type="entry name" value="PAN_AP_HGF"/>
    <property type="match status" value="1"/>
</dbReference>
<dbReference type="SMART" id="SM00020">
    <property type="entry name" value="Tryp_SPc"/>
    <property type="match status" value="1"/>
</dbReference>
<feature type="disulfide bond" evidence="12">
    <location>
        <begin position="153"/>
        <end position="168"/>
    </location>
</feature>
<evidence type="ECO:0000259" key="15">
    <source>
        <dbReference type="PROSITE" id="PS50240"/>
    </source>
</evidence>
<dbReference type="Pfam" id="PF00089">
    <property type="entry name" value="Trypsin"/>
    <property type="match status" value="1"/>
</dbReference>
<reference evidence="19" key="1">
    <citation type="submission" date="2003-08" db="EMBL/GenBank/DDBJ databases">
        <authorList>
            <person name="Birren B."/>
            <person name="Nusbaum C."/>
            <person name="Abebe A."/>
            <person name="Abouelleil A."/>
            <person name="Adekoya E."/>
            <person name="Ait-zahra M."/>
            <person name="Allen N."/>
            <person name="Allen T."/>
            <person name="An P."/>
            <person name="Anderson M."/>
            <person name="Anderson S."/>
            <person name="Arachchi H."/>
            <person name="Armbruster J."/>
            <person name="Bachantsang P."/>
            <person name="Baldwin J."/>
            <person name="Barry A."/>
            <person name="Bayul T."/>
            <person name="Blitshsteyn B."/>
            <person name="Bloom T."/>
            <person name="Blye J."/>
            <person name="Boguslavskiy L."/>
            <person name="Borowsky M."/>
            <person name="Boukhgalter B."/>
            <person name="Brunache A."/>
            <person name="Butler J."/>
            <person name="Calixte N."/>
            <person name="Calvo S."/>
            <person name="Camarata J."/>
            <person name="Campo K."/>
            <person name="Chang J."/>
            <person name="Cheshatsang Y."/>
            <person name="Citroen M."/>
            <person name="Collymore A."/>
            <person name="Considine T."/>
            <person name="Cook A."/>
            <person name="Cooke P."/>
            <person name="Corum B."/>
            <person name="Cuomo C."/>
            <person name="David R."/>
            <person name="Dawoe T."/>
            <person name="Degray S."/>
            <person name="Dodge S."/>
            <person name="Dooley K."/>
            <person name="Dorje P."/>
            <person name="Dorjee K."/>
            <person name="Dorris L."/>
            <person name="Duffey N."/>
            <person name="Dupes A."/>
            <person name="Elkins T."/>
            <person name="Engels R."/>
            <person name="Erickson J."/>
            <person name="Farina A."/>
            <person name="Faro S."/>
            <person name="Ferreira P."/>
            <person name="Fischer H."/>
            <person name="Fitzgerald M."/>
            <person name="Foley K."/>
            <person name="Gage D."/>
            <person name="Galagan J."/>
            <person name="Gearin G."/>
            <person name="Gnerre S."/>
            <person name="Gnirke A."/>
            <person name="Goyette A."/>
            <person name="Graham J."/>
            <person name="Grandbois E."/>
            <person name="Gyaltsen K."/>
            <person name="Hafez N."/>
            <person name="Hagopian D."/>
            <person name="Hagos B."/>
            <person name="Hall J."/>
            <person name="Hatcher B."/>
            <person name="Heller A."/>
            <person name="Higgins H."/>
            <person name="Honan T."/>
            <person name="Horn A."/>
            <person name="Houde N."/>
            <person name="Hughes L."/>
            <person name="Hulme W."/>
            <person name="Husby E."/>
            <person name="Iliev I."/>
            <person name="Jaffe D."/>
            <person name="Jones C."/>
            <person name="Kamal M."/>
            <person name="Kamat A."/>
            <person name="Kamvysselis M."/>
            <person name="Karlsson E."/>
            <person name="Kells C."/>
            <person name="Kieu A."/>
            <person name="Kisner P."/>
            <person name="Kodira C."/>
            <person name="Kulbokas E."/>
            <person name="Labutti K."/>
            <person name="Lama D."/>
            <person name="Landers T."/>
            <person name="Leger J."/>
            <person name="Levine S."/>
            <person name="Lewis D."/>
            <person name="Lewis T."/>
            <person name="Lindblad-toh K."/>
            <person name="Liu X."/>
            <person name="Lokyitsang T."/>
            <person name="Lokyitsang Y."/>
            <person name="Lucien O."/>
            <person name="Lui A."/>
            <person name="Ma L.J."/>
            <person name="Mabbitt R."/>
            <person name="Macdonald J."/>
            <person name="Maclean C."/>
            <person name="Major J."/>
            <person name="Manning J."/>
            <person name="Marabella R."/>
            <person name="Maru K."/>
            <person name="Matthews C."/>
            <person name="Mauceli E."/>
            <person name="Mccarthy M."/>
            <person name="Mcdonough S."/>
            <person name="Mcghee T."/>
            <person name="Meldrim J."/>
            <person name="Meneus L."/>
            <person name="Mesirov J."/>
            <person name="Mihalev A."/>
            <person name="Mihova T."/>
            <person name="Mikkelsen T."/>
            <person name="Mlenga V."/>
            <person name="Moru K."/>
            <person name="Mozes J."/>
            <person name="Mulrain L."/>
            <person name="Munson G."/>
            <person name="Naylor J."/>
            <person name="Newes C."/>
            <person name="Nguyen C."/>
            <person name="Nguyen N."/>
            <person name="Nguyen T."/>
            <person name="Nicol R."/>
            <person name="Nielsen C."/>
            <person name="Nizzari M."/>
            <person name="Norbu C."/>
            <person name="Norbu N."/>
            <person name="O'donnell P."/>
            <person name="Okoawo O."/>
            <person name="O'leary S."/>
            <person name="Omotosho B."/>
            <person name="O'neill K."/>
            <person name="Osman S."/>
            <person name="Parker S."/>
            <person name="Perrin D."/>
            <person name="Phunkhang P."/>
            <person name="Piqani B."/>
            <person name="Purcell S."/>
            <person name="Rachupka T."/>
            <person name="Ramasamy U."/>
            <person name="Rameau R."/>
            <person name="Ray V."/>
            <person name="Raymond C."/>
            <person name="Retta R."/>
            <person name="Richardson S."/>
            <person name="Rise C."/>
            <person name="Rodriguez J."/>
            <person name="Rogers J."/>
            <person name="Rogov P."/>
            <person name="Rutman M."/>
            <person name="Schupbach R."/>
            <person name="Seaman C."/>
            <person name="Settipalli S."/>
            <person name="Sharpe T."/>
            <person name="Sheridan J."/>
            <person name="Sherpa N."/>
            <person name="Shi J."/>
            <person name="Smirnov S."/>
            <person name="Smith C."/>
            <person name="Sougnez C."/>
            <person name="Spencer B."/>
            <person name="Stalker J."/>
            <person name="Stange-thomann N."/>
            <person name="Stavropoulos S."/>
            <person name="Stetson K."/>
            <person name="Stone C."/>
            <person name="Stone S."/>
            <person name="Stubbs M."/>
            <person name="Talamas J."/>
            <person name="Tchuinga P."/>
            <person name="Tenzing P."/>
            <person name="Tesfaye S."/>
            <person name="Theodore J."/>
            <person name="Thoulutsang Y."/>
            <person name="Topham K."/>
            <person name="Towey S."/>
            <person name="Tsamla T."/>
            <person name="Tsomo N."/>
            <person name="Vallee D."/>
            <person name="Vassiliev H."/>
            <person name="Venkataraman V."/>
            <person name="Vinson J."/>
            <person name="Vo A."/>
            <person name="Wade C."/>
            <person name="Wang S."/>
            <person name="Wangchuk T."/>
            <person name="Wangdi T."/>
            <person name="Whittaker C."/>
            <person name="Wilkinson J."/>
            <person name="Wu Y."/>
            <person name="Wyman D."/>
            <person name="Yadav S."/>
            <person name="Yang S."/>
            <person name="Yang X."/>
            <person name="Yeager S."/>
            <person name="Yee E."/>
            <person name="Young G."/>
            <person name="Zainoun J."/>
            <person name="Zembeck L."/>
            <person name="Zimmer A."/>
            <person name="Zody M."/>
            <person name="Lander E."/>
        </authorList>
    </citation>
    <scope>NUCLEOTIDE SEQUENCE [LARGE SCALE GENOMIC DNA]</scope>
</reference>
<dbReference type="PRINTS" id="PR00261">
    <property type="entry name" value="LDLRECEPTOR"/>
</dbReference>
<evidence type="ECO:0000259" key="17">
    <source>
        <dbReference type="PROSITE" id="PS50948"/>
    </source>
</evidence>
<dbReference type="SUPFAM" id="SSF57424">
    <property type="entry name" value="LDL receptor-like module"/>
    <property type="match status" value="3"/>
</dbReference>
<evidence type="ECO:0000256" key="7">
    <source>
        <dbReference type="ARBA" id="ARBA00022825"/>
    </source>
</evidence>
<evidence type="ECO:0000256" key="13">
    <source>
        <dbReference type="PROSITE-ProRule" id="PRU00196"/>
    </source>
</evidence>
<dbReference type="SUPFAM" id="SSF57414">
    <property type="entry name" value="Hairpin loop containing domain-like"/>
    <property type="match status" value="1"/>
</dbReference>
<dbReference type="eggNOG" id="KOG3627">
    <property type="taxonomic scope" value="Eukaryota"/>
</dbReference>
<dbReference type="Gene3D" id="4.10.400.10">
    <property type="entry name" value="Low-density Lipoprotein Receptor"/>
    <property type="match status" value="3"/>
</dbReference>
<evidence type="ECO:0000256" key="9">
    <source>
        <dbReference type="ARBA" id="ARBA00023136"/>
    </source>
</evidence>
<evidence type="ECO:0000256" key="11">
    <source>
        <dbReference type="ARBA" id="ARBA00023180"/>
    </source>
</evidence>
<dbReference type="InterPro" id="IPR009003">
    <property type="entry name" value="Peptidase_S1_PA"/>
</dbReference>
<dbReference type="GO" id="GO:0006508">
    <property type="term" value="P:proteolysis"/>
    <property type="evidence" value="ECO:0007669"/>
    <property type="project" value="UniProtKB-KW"/>
</dbReference>
<dbReference type="FunFam" id="3.10.250.10:FF:000016">
    <property type="entry name" value="Scavenger receptor cysteine-rich protein type 12"/>
    <property type="match status" value="1"/>
</dbReference>
<evidence type="ECO:0000313" key="19">
    <source>
        <dbReference type="Proteomes" id="UP000007875"/>
    </source>
</evidence>
<feature type="domain" description="SRCR" evidence="16">
    <location>
        <begin position="11"/>
        <end position="121"/>
    </location>
</feature>
<dbReference type="PRINTS" id="PR00258">
    <property type="entry name" value="SPERACTRCPTR"/>
</dbReference>
<feature type="disulfide bond" evidence="13">
    <location>
        <begin position="414"/>
        <end position="424"/>
    </location>
</feature>
<dbReference type="GO" id="GO:0004252">
    <property type="term" value="F:serine-type endopeptidase activity"/>
    <property type="evidence" value="ECO:0007669"/>
    <property type="project" value="InterPro"/>
</dbReference>
<dbReference type="PROSITE" id="PS00134">
    <property type="entry name" value="TRYPSIN_HIS"/>
    <property type="match status" value="1"/>
</dbReference>
<dbReference type="HOGENOM" id="CLU_374915_0_0_1"/>
<protein>
    <recommendedName>
        <fullName evidence="20">Neurotrypsin</fullName>
    </recommendedName>
</protein>
<dbReference type="PROSITE" id="PS50240">
    <property type="entry name" value="TRYPSIN_DOM"/>
    <property type="match status" value="1"/>
</dbReference>
<reference evidence="18" key="3">
    <citation type="submission" date="2025-09" db="UniProtKB">
        <authorList>
            <consortium name="Ensembl"/>
        </authorList>
    </citation>
    <scope>IDENTIFICATION</scope>
</reference>
<evidence type="ECO:0000256" key="2">
    <source>
        <dbReference type="ARBA" id="ARBA00022670"/>
    </source>
</evidence>
<comment type="caution">
    <text evidence="13">Lacks conserved residue(s) required for the propagation of feature annotation.</text>
</comment>
<dbReference type="AlphaFoldDB" id="H2YF24"/>
<keyword evidence="4" id="KW-0732">Signal</keyword>
<dbReference type="Gene3D" id="3.50.4.10">
    <property type="entry name" value="Hepatocyte Growth Factor"/>
    <property type="match status" value="1"/>
</dbReference>
<dbReference type="InterPro" id="IPR033116">
    <property type="entry name" value="TRYPSIN_SER"/>
</dbReference>
<dbReference type="Gene3D" id="3.10.250.10">
    <property type="entry name" value="SRCR-like domain"/>
    <property type="match status" value="2"/>
</dbReference>
<dbReference type="InterPro" id="IPR023415">
    <property type="entry name" value="LDLR_class-A_CS"/>
</dbReference>
<feature type="disulfide bond" evidence="12">
    <location>
        <begin position="319"/>
        <end position="334"/>
    </location>
</feature>
<feature type="domain" description="SRCR" evidence="16">
    <location>
        <begin position="340"/>
        <end position="445"/>
    </location>
</feature>
<dbReference type="PROSITE" id="PS00135">
    <property type="entry name" value="TRYPSIN_SER"/>
    <property type="match status" value="1"/>
</dbReference>
<dbReference type="FunFam" id="2.40.10.10:FF:000003">
    <property type="entry name" value="Transmembrane serine protease 3"/>
    <property type="match status" value="1"/>
</dbReference>
<feature type="domain" description="Apple" evidence="17">
    <location>
        <begin position="210"/>
        <end position="297"/>
    </location>
</feature>
<dbReference type="GeneTree" id="ENSGT01050000244971"/>
<dbReference type="InterPro" id="IPR036055">
    <property type="entry name" value="LDL_receptor-like_sf"/>
</dbReference>
<dbReference type="InterPro" id="IPR002172">
    <property type="entry name" value="LDrepeatLR_classA_rpt"/>
</dbReference>
<keyword evidence="6 14" id="KW-0378">Hydrolase</keyword>
<evidence type="ECO:0000256" key="14">
    <source>
        <dbReference type="RuleBase" id="RU363034"/>
    </source>
</evidence>
<dbReference type="STRING" id="51511.ENSCSAVP00000003922"/>
<dbReference type="InParanoid" id="H2YF24"/>
<dbReference type="InterPro" id="IPR001254">
    <property type="entry name" value="Trypsin_dom"/>
</dbReference>
<feature type="domain" description="Peptidase S1" evidence="15">
    <location>
        <begin position="489"/>
        <end position="728"/>
    </location>
</feature>
<dbReference type="SUPFAM" id="SSF56487">
    <property type="entry name" value="SRCR-like"/>
    <property type="match status" value="2"/>
</dbReference>
<evidence type="ECO:0000256" key="4">
    <source>
        <dbReference type="ARBA" id="ARBA00022729"/>
    </source>
</evidence>
<name>H2YF24_CIOSA</name>
<dbReference type="SUPFAM" id="SSF50494">
    <property type="entry name" value="Trypsin-like serine proteases"/>
    <property type="match status" value="1"/>
</dbReference>
<proteinExistence type="predicted"/>
<evidence type="ECO:0000256" key="10">
    <source>
        <dbReference type="ARBA" id="ARBA00023157"/>
    </source>
</evidence>
<evidence type="ECO:0008006" key="20">
    <source>
        <dbReference type="Google" id="ProtNLM"/>
    </source>
</evidence>
<feature type="disulfide bond" evidence="12">
    <location>
        <begin position="195"/>
        <end position="210"/>
    </location>
</feature>
<reference evidence="18" key="2">
    <citation type="submission" date="2025-08" db="UniProtKB">
        <authorList>
            <consortium name="Ensembl"/>
        </authorList>
    </citation>
    <scope>IDENTIFICATION</scope>
</reference>
<dbReference type="InterPro" id="IPR036772">
    <property type="entry name" value="SRCR-like_dom_sf"/>
</dbReference>
<feature type="disulfide bond" evidence="13">
    <location>
        <begin position="89"/>
        <end position="99"/>
    </location>
</feature>